<sequence>MSFLRSFVLTAVAVLSLSAANGPMAADAPSAEEQSMADFIKNTPGCLEFSDQCSICAMVDGKAECSTPRIACVKKPYVCTRRADN</sequence>
<reference evidence="2 3" key="1">
    <citation type="submission" date="2013-11" db="EMBL/GenBank/DDBJ databases">
        <title>Complete genome sequence of Rhizobium gallicum bv. gallicum R602.</title>
        <authorList>
            <person name="Bustos P."/>
            <person name="Santamaria R.I."/>
            <person name="Lozano L."/>
            <person name="Acosta J.L."/>
            <person name="Ormeno-Orrillo E."/>
            <person name="Rogel M.A."/>
            <person name="Romero D."/>
            <person name="Cevallos M.A."/>
            <person name="Martinez-Romero E."/>
            <person name="Gonzalez V."/>
        </authorList>
    </citation>
    <scope>NUCLEOTIDE SEQUENCE [LARGE SCALE GENOMIC DNA]</scope>
    <source>
        <strain evidence="2 3">R602</strain>
    </source>
</reference>
<dbReference type="EMBL" id="CP006877">
    <property type="protein sequence ID" value="AJD42030.1"/>
    <property type="molecule type" value="Genomic_DNA"/>
</dbReference>
<proteinExistence type="predicted"/>
<organism evidence="2 3">
    <name type="scientific">Rhizobium gallicum bv. gallicum R602sp</name>
    <dbReference type="NCBI Taxonomy" id="1041138"/>
    <lineage>
        <taxon>Bacteria</taxon>
        <taxon>Pseudomonadati</taxon>
        <taxon>Pseudomonadota</taxon>
        <taxon>Alphaproteobacteria</taxon>
        <taxon>Hyphomicrobiales</taxon>
        <taxon>Rhizobiaceae</taxon>
        <taxon>Rhizobium/Agrobacterium group</taxon>
        <taxon>Rhizobium</taxon>
    </lineage>
</organism>
<evidence type="ECO:0000256" key="1">
    <source>
        <dbReference type="SAM" id="SignalP"/>
    </source>
</evidence>
<gene>
    <name evidence="2" type="ORF">RGR602_CH02710</name>
</gene>
<name>A0A0B4X5R8_9HYPH</name>
<evidence type="ECO:0000313" key="3">
    <source>
        <dbReference type="Proteomes" id="UP000031368"/>
    </source>
</evidence>
<dbReference type="AlphaFoldDB" id="A0A0B4X5R8"/>
<dbReference type="Proteomes" id="UP000031368">
    <property type="component" value="Chromosome"/>
</dbReference>
<keyword evidence="3" id="KW-1185">Reference proteome</keyword>
<dbReference type="HOGENOM" id="CLU_191438_0_0_5"/>
<feature type="chain" id="PRO_5002098527" evidence="1">
    <location>
        <begin position="26"/>
        <end position="85"/>
    </location>
</feature>
<dbReference type="KEGG" id="rga:RGR602_CH02710"/>
<evidence type="ECO:0000313" key="2">
    <source>
        <dbReference type="EMBL" id="AJD42030.1"/>
    </source>
</evidence>
<protein>
    <submittedName>
        <fullName evidence="2">Uncharacterized protein</fullName>
    </submittedName>
</protein>
<feature type="signal peptide" evidence="1">
    <location>
        <begin position="1"/>
        <end position="25"/>
    </location>
</feature>
<accession>A0A0B4X5R8</accession>
<keyword evidence="1" id="KW-0732">Signal</keyword>